<dbReference type="InterPro" id="IPR043325">
    <property type="entry name" value="LTSS"/>
</dbReference>
<evidence type="ECO:0000256" key="1">
    <source>
        <dbReference type="ARBA" id="ARBA00004609"/>
    </source>
</evidence>
<evidence type="ECO:0000256" key="2">
    <source>
        <dbReference type="ARBA" id="ARBA00009748"/>
    </source>
</evidence>
<evidence type="ECO:0000256" key="7">
    <source>
        <dbReference type="ARBA" id="ARBA00023180"/>
    </source>
</evidence>
<keyword evidence="4" id="KW-0472">Membrane</keyword>
<evidence type="ECO:0000313" key="11">
    <source>
        <dbReference type="RefSeq" id="XP_021282897.1"/>
    </source>
</evidence>
<keyword evidence="4" id="KW-0336">GPI-anchor</keyword>
<keyword evidence="8" id="KW-0449">Lipoprotein</keyword>
<organism evidence="10 11">
    <name type="scientific">Herrania umbratica</name>
    <dbReference type="NCBI Taxonomy" id="108875"/>
    <lineage>
        <taxon>Eukaryota</taxon>
        <taxon>Viridiplantae</taxon>
        <taxon>Streptophyta</taxon>
        <taxon>Embryophyta</taxon>
        <taxon>Tracheophyta</taxon>
        <taxon>Spermatophyta</taxon>
        <taxon>Magnoliopsida</taxon>
        <taxon>eudicotyledons</taxon>
        <taxon>Gunneridae</taxon>
        <taxon>Pentapetalae</taxon>
        <taxon>rosids</taxon>
        <taxon>malvids</taxon>
        <taxon>Malvales</taxon>
        <taxon>Malvaceae</taxon>
        <taxon>Byttnerioideae</taxon>
        <taxon>Herrania</taxon>
    </lineage>
</organism>
<reference evidence="11" key="1">
    <citation type="submission" date="2025-08" db="UniProtKB">
        <authorList>
            <consortium name="RefSeq"/>
        </authorList>
    </citation>
    <scope>IDENTIFICATION</scope>
    <source>
        <tissue evidence="11">Leaf</tissue>
    </source>
</reference>
<dbReference type="RefSeq" id="XP_021282897.1">
    <property type="nucleotide sequence ID" value="XM_021427222.1"/>
</dbReference>
<comment type="subcellular location">
    <subcellularLocation>
        <location evidence="1">Cell membrane</location>
        <topology evidence="1">Lipid-anchor</topology>
        <topology evidence="1">GPI-anchor</topology>
    </subcellularLocation>
</comment>
<dbReference type="InterPro" id="IPR036312">
    <property type="entry name" value="Bifun_inhib/LTP/seed_sf"/>
</dbReference>
<evidence type="ECO:0000256" key="3">
    <source>
        <dbReference type="ARBA" id="ARBA00022475"/>
    </source>
</evidence>
<keyword evidence="3" id="KW-1003">Cell membrane</keyword>
<dbReference type="Proteomes" id="UP000504621">
    <property type="component" value="Unplaced"/>
</dbReference>
<dbReference type="GO" id="GO:0005886">
    <property type="term" value="C:plasma membrane"/>
    <property type="evidence" value="ECO:0007669"/>
    <property type="project" value="UniProtKB-SubCell"/>
</dbReference>
<protein>
    <submittedName>
        <fullName evidence="11">Protein YLS3 isoform X1</fullName>
    </submittedName>
</protein>
<dbReference type="SUPFAM" id="SSF47699">
    <property type="entry name" value="Bifunctional inhibitor/lipid-transfer protein/seed storage 2S albumin"/>
    <property type="match status" value="1"/>
</dbReference>
<keyword evidence="7" id="KW-0325">Glycoprotein</keyword>
<evidence type="ECO:0000256" key="5">
    <source>
        <dbReference type="ARBA" id="ARBA00022729"/>
    </source>
</evidence>
<sequence length="246" mass="27491">MSIFPYPKNLESTRENNSSFSPNQVRVLAMYITQFPYNLKPTSLLTSPYLSEMGVLSSVRVTLCCFIFLILLSCVSSDLAEDKKECSNQLVAVSTCIPFIGGKTKVPDPTCCTNLRKILNQTKKCLCLLVADRNDPDLGFKVNATLALILPSICHAPSNASECPELLHLPPNSTDAQVFKQFAATFEEGNSSAVDGNPAFQVIIYIVNTSLVRINVYSYTSYQFKVISNSSCVFGCQYYYYYHHWY</sequence>
<dbReference type="PANTHER" id="PTHR33044">
    <property type="entry name" value="BIFUNCTIONAL INHIBITOR/LIPID-TRANSFER PROTEIN/SEED STORAGE 2S ALBUMIN SUPERFAMILY PROTEIN-RELATED"/>
    <property type="match status" value="1"/>
</dbReference>
<evidence type="ECO:0000256" key="4">
    <source>
        <dbReference type="ARBA" id="ARBA00022622"/>
    </source>
</evidence>
<dbReference type="GO" id="GO:0098552">
    <property type="term" value="C:side of membrane"/>
    <property type="evidence" value="ECO:0007669"/>
    <property type="project" value="UniProtKB-KW"/>
</dbReference>
<evidence type="ECO:0000259" key="9">
    <source>
        <dbReference type="SMART" id="SM00499"/>
    </source>
</evidence>
<dbReference type="CDD" id="cd00010">
    <property type="entry name" value="AAI_LTSS"/>
    <property type="match status" value="1"/>
</dbReference>
<keyword evidence="10" id="KW-1185">Reference proteome</keyword>
<dbReference type="InterPro" id="IPR016140">
    <property type="entry name" value="Bifunc_inhib/LTP/seed_store"/>
</dbReference>
<evidence type="ECO:0000313" key="10">
    <source>
        <dbReference type="Proteomes" id="UP000504621"/>
    </source>
</evidence>
<evidence type="ECO:0000256" key="6">
    <source>
        <dbReference type="ARBA" id="ARBA00023157"/>
    </source>
</evidence>
<dbReference type="AlphaFoldDB" id="A0A6J1A6Y0"/>
<accession>A0A6J1A6Y0</accession>
<evidence type="ECO:0000256" key="8">
    <source>
        <dbReference type="ARBA" id="ARBA00023288"/>
    </source>
</evidence>
<dbReference type="GeneID" id="110415544"/>
<comment type="similarity">
    <text evidence="2">Belongs to the plant LTP family.</text>
</comment>
<name>A0A6J1A6Y0_9ROSI</name>
<proteinExistence type="inferred from homology"/>
<dbReference type="OrthoDB" id="1938537at2759"/>
<dbReference type="Pfam" id="PF14368">
    <property type="entry name" value="LTP_2"/>
    <property type="match status" value="1"/>
</dbReference>
<gene>
    <name evidence="11" type="primary">LOC110415544</name>
</gene>
<feature type="domain" description="Bifunctional inhibitor/plant lipid transfer protein/seed storage helical" evidence="9">
    <location>
        <begin position="86"/>
        <end position="163"/>
    </location>
</feature>
<dbReference type="SMART" id="SM00499">
    <property type="entry name" value="AAI"/>
    <property type="match status" value="1"/>
</dbReference>
<keyword evidence="5" id="KW-0732">Signal</keyword>
<dbReference type="Gene3D" id="1.10.110.10">
    <property type="entry name" value="Plant lipid-transfer and hydrophobic proteins"/>
    <property type="match status" value="1"/>
</dbReference>
<keyword evidence="6" id="KW-1015">Disulfide bond</keyword>